<dbReference type="AlphaFoldDB" id="A0A4D7K1V1"/>
<evidence type="ECO:0000256" key="1">
    <source>
        <dbReference type="SAM" id="MobiDB-lite"/>
    </source>
</evidence>
<proteinExistence type="predicted"/>
<evidence type="ECO:0000313" key="3">
    <source>
        <dbReference type="Proteomes" id="UP000298616"/>
    </source>
</evidence>
<name>A0A4D7K1V1_9BACT</name>
<dbReference type="Proteomes" id="UP000298616">
    <property type="component" value="Chromosome"/>
</dbReference>
<keyword evidence="3" id="KW-1185">Reference proteome</keyword>
<dbReference type="EMBL" id="CP028923">
    <property type="protein sequence ID" value="QCK14854.1"/>
    <property type="molecule type" value="Genomic_DNA"/>
</dbReference>
<accession>A0A4D7K1V1</accession>
<dbReference type="RefSeq" id="WP_137090441.1">
    <property type="nucleotide sequence ID" value="NZ_CP028923.1"/>
</dbReference>
<feature type="compositionally biased region" description="Acidic residues" evidence="1">
    <location>
        <begin position="9"/>
        <end position="26"/>
    </location>
</feature>
<reference evidence="2 3" key="1">
    <citation type="submission" date="2018-04" db="EMBL/GenBank/DDBJ databases">
        <title>Complete genome uncultured novel isolate.</title>
        <authorList>
            <person name="Merlino G."/>
        </authorList>
    </citation>
    <scope>NUCLEOTIDE SEQUENCE [LARGE SCALE GENOMIC DNA]</scope>
    <source>
        <strain evidence="3">R1DC9</strain>
    </source>
</reference>
<gene>
    <name evidence="2" type="ORF">DCC35_08925</name>
</gene>
<protein>
    <submittedName>
        <fullName evidence="2">Uncharacterized protein</fullName>
    </submittedName>
</protein>
<organism evidence="2 3">
    <name type="scientific">Mangrovivirga cuniculi</name>
    <dbReference type="NCBI Taxonomy" id="2715131"/>
    <lineage>
        <taxon>Bacteria</taxon>
        <taxon>Pseudomonadati</taxon>
        <taxon>Bacteroidota</taxon>
        <taxon>Cytophagia</taxon>
        <taxon>Cytophagales</taxon>
        <taxon>Mangrovivirgaceae</taxon>
        <taxon>Mangrovivirga</taxon>
    </lineage>
</organism>
<feature type="region of interest" description="Disordered" evidence="1">
    <location>
        <begin position="1"/>
        <end position="26"/>
    </location>
</feature>
<dbReference type="KEGG" id="fpf:DCC35_08925"/>
<sequence length="173" mass="19493">MWRQFRDETTEESEAEVEVPEMETEEPNFWETTIQDIDVYKIENEDGSPLSLESFLEEVGPSISNAAEIESVKIIALKEMGDCRLLAFKTLSGTRSQIGLVTVNKNFEAGVLNWYPEKDEGGEVSPSSDTLSNILYTPNGVRVEMYHSADTTNAFNIEELELTEDCNLVVKED</sequence>
<evidence type="ECO:0000313" key="2">
    <source>
        <dbReference type="EMBL" id="QCK14854.1"/>
    </source>
</evidence>